<accession>A0A396RVJ1</accession>
<evidence type="ECO:0000256" key="2">
    <source>
        <dbReference type="SAM" id="Phobius"/>
    </source>
</evidence>
<dbReference type="InterPro" id="IPR011990">
    <property type="entry name" value="TPR-like_helical_dom_sf"/>
</dbReference>
<proteinExistence type="predicted"/>
<evidence type="ECO:0000256" key="1">
    <source>
        <dbReference type="SAM" id="MobiDB-lite"/>
    </source>
</evidence>
<protein>
    <recommendedName>
        <fullName evidence="5">Tetratricopeptide repeat protein</fullName>
    </recommendedName>
</protein>
<gene>
    <name evidence="3" type="ORF">D1610_09640</name>
</gene>
<keyword evidence="2" id="KW-0812">Transmembrane</keyword>
<feature type="region of interest" description="Disordered" evidence="1">
    <location>
        <begin position="111"/>
        <end position="131"/>
    </location>
</feature>
<name>A0A396RVJ1_9SPHN</name>
<evidence type="ECO:0000313" key="4">
    <source>
        <dbReference type="Proteomes" id="UP000266693"/>
    </source>
</evidence>
<keyword evidence="2" id="KW-0472">Membrane</keyword>
<feature type="compositionally biased region" description="Basic and acidic residues" evidence="1">
    <location>
        <begin position="120"/>
        <end position="131"/>
    </location>
</feature>
<feature type="transmembrane region" description="Helical" evidence="2">
    <location>
        <begin position="138"/>
        <end position="159"/>
    </location>
</feature>
<comment type="caution">
    <text evidence="3">The sequence shown here is derived from an EMBL/GenBank/DDBJ whole genome shotgun (WGS) entry which is preliminary data.</text>
</comment>
<dbReference type="EMBL" id="QWLV01000003">
    <property type="protein sequence ID" value="RHW17691.1"/>
    <property type="molecule type" value="Genomic_DNA"/>
</dbReference>
<dbReference type="AlphaFoldDB" id="A0A396RVJ1"/>
<evidence type="ECO:0008006" key="5">
    <source>
        <dbReference type="Google" id="ProtNLM"/>
    </source>
</evidence>
<evidence type="ECO:0000313" key="3">
    <source>
        <dbReference type="EMBL" id="RHW17691.1"/>
    </source>
</evidence>
<keyword evidence="4" id="KW-1185">Reference proteome</keyword>
<sequence>MPDAARVAATLAAIYASPEFTRAPVMRHLLGYLVDETLAGRGDRLKAYSVAVDALGRGADFDAQADSYPRVQVGRLRRMLDAFYAAGADVPLRISIPLGAYRVLFADEGGDGADAPPASQDRDRERPRPALDGRIPSAAILLSLLLALAALGVVSWLHWGRGSAPAALQPAVVPPPTISIESGETAQSPAERARIADVTRRAGAAFTRSRIATVAYGAAAVDARYTLLLDLGTDGVSLSMRLIDRRTGMLEWSEMVTLPEDPAQLAEAIRPDISALVRPSGIIAARQRTELNDDYRPGYPCLLHYDRYFRERAPELREPVAACVARTIALDPNHVEALAAASFIAVDPAEAPISAEMRGRALALARRASAANPYSPAALVAEARIAFMEGNCVRGGALASRAVDLGRHDPETLGLIGMLLVRCDRPRALELLRSARALDPDLTTFYVSALVLLELDAGRPAEAAAIADAMRPPGRGMLRQYLVAQTLGAIARGQEDQAQARWRRLVALTPRPRDTIDQVLSYSYLAPDYRAMLIERLRAGGIADGDIAPSAR</sequence>
<organism evidence="3 4">
    <name type="scientific">Sphingomonas gilva</name>
    <dbReference type="NCBI Taxonomy" id="2305907"/>
    <lineage>
        <taxon>Bacteria</taxon>
        <taxon>Pseudomonadati</taxon>
        <taxon>Pseudomonadota</taxon>
        <taxon>Alphaproteobacteria</taxon>
        <taxon>Sphingomonadales</taxon>
        <taxon>Sphingomonadaceae</taxon>
        <taxon>Sphingomonas</taxon>
    </lineage>
</organism>
<reference evidence="3 4" key="1">
    <citation type="submission" date="2018-08" db="EMBL/GenBank/DDBJ databases">
        <title>The multiple taxonomic identification of Sphingomonas gilva.</title>
        <authorList>
            <person name="Zhu D."/>
            <person name="Zheng S."/>
        </authorList>
    </citation>
    <scope>NUCLEOTIDE SEQUENCE [LARGE SCALE GENOMIC DNA]</scope>
    <source>
        <strain evidence="3 4">ZDH117</strain>
    </source>
</reference>
<dbReference type="Proteomes" id="UP000266693">
    <property type="component" value="Unassembled WGS sequence"/>
</dbReference>
<dbReference type="SUPFAM" id="SSF48452">
    <property type="entry name" value="TPR-like"/>
    <property type="match status" value="1"/>
</dbReference>
<dbReference type="Gene3D" id="1.25.40.10">
    <property type="entry name" value="Tetratricopeptide repeat domain"/>
    <property type="match status" value="1"/>
</dbReference>
<keyword evidence="2" id="KW-1133">Transmembrane helix</keyword>